<evidence type="ECO:0000259" key="3">
    <source>
        <dbReference type="Pfam" id="PF08389"/>
    </source>
</evidence>
<gene>
    <name evidence="5" type="ORF">BHQ10_008200</name>
</gene>
<keyword evidence="1" id="KW-0819">tRNA processing</keyword>
<dbReference type="GO" id="GO:0005737">
    <property type="term" value="C:cytoplasm"/>
    <property type="evidence" value="ECO:0007669"/>
    <property type="project" value="TreeGrafter"/>
</dbReference>
<dbReference type="GO" id="GO:0005049">
    <property type="term" value="F:nuclear export signal receptor activity"/>
    <property type="evidence" value="ECO:0007669"/>
    <property type="project" value="InterPro"/>
</dbReference>
<dbReference type="InterPro" id="IPR045065">
    <property type="entry name" value="XPO1/5"/>
</dbReference>
<dbReference type="GO" id="GO:0008033">
    <property type="term" value="P:tRNA processing"/>
    <property type="evidence" value="ECO:0007669"/>
    <property type="project" value="UniProtKB-KW"/>
</dbReference>
<comment type="function">
    <text evidence="2">tRNA nucleus export receptor which facilitates tRNA translocation across the nuclear pore complex. Involved in pre-tRNA splicing, probably by affecting the interaction of pre-tRNA with splicing endonuclease.</text>
</comment>
<dbReference type="STRING" id="1196081.A0A364L8P6"/>
<dbReference type="InterPro" id="IPR013598">
    <property type="entry name" value="Exportin-1/Importin-b-like"/>
</dbReference>
<dbReference type="GO" id="GO:0006611">
    <property type="term" value="P:protein export from nucleus"/>
    <property type="evidence" value="ECO:0007669"/>
    <property type="project" value="InterPro"/>
</dbReference>
<sequence>MATGGQATADGMADIIHALEVSHSPMSSNALRAEALQFLESKKQDEHAARTGFLLASDINNSPLIRHFGLSLLDHVLLHTGFALQSSQIMELKEMIMELSRRIQQTDPSYYRNKVAQLWAEVAKRSWGIDWNSMDQDLFNLWNASVLHKEIVLSILETLSEDIFYREDTASSLRGTDLNRALVEIFTPLAVFQETFPERENHRQEIRYLDDGWLSRICILIGECLGSVNNSREAKDCTLKALAVLRSALVWSIPKAIITCDIVTAICRSLTSQNEHILLAAIEALHSLYSRSNVDVDEFAPLVEQIYNVNHLALLRQLYEWTAVDAADIDETRYNISKKVSELMSYAAAFLEDKDLDLQSATGTDIPFLFEFLIEVLRHQSLTVSIPVLHSWSRLLTAERVEQMDFVTRLIAPLLEICTQRLVRWENLPEDSEDPTILFLNDDIDTIPERHAFVGNYRRYCSTVIEVIVQKRPYEAIPHILSGVDQNLNNLYSGVQPFSVAAFQKASFPLMRADTQFSVVEATLKGYQKWIIAHGRSPQEDEQQRTQLEQAIENWAMSLMQRNFEDPILKQRVIRLVVDISSKALDKTPSFALKVLEHILMTHLEEQPQYPAYSDAVRELHSLASHELRRLSMRYADYFFTFYDVLEPKIREIAAAHQLDDKLQTELISVLLIITQRTKNVDPHVREDRLNSFMEPVRTAWQNEEFRNMSSSFNGFCELLGLEKVGPYMQSKQAASIEDWSAVSLDTVGKDIQAELARRFQQLPLRGTKTLLAVSTEKLKRTDAAYELGCALWRDVIPTILPTLLQLIGHAHAFHNPSNWSSLSQDMRVVVGRILMDRFWQAGISTGSRDDFYTKITTSKATLEGFASSVRGKVRAVRESCYSMLFSMSRLRQYFYGFEELPGPLSEALFKDSTHLSSHQFSILLNISRCLIDDCPVQFREQFLPPMISTLFKQVDKKVTEEWDNIEQRKAGLVEGDLTEEMKDESILRQLTYSAVIMVASLLDPQRGDPDAATSDDPSAPQPPVSLETSMRHFVLSNPTILEPVFMFCTHALRMRDTRCGSIITRVLRSILVDFAPPVNTPTAVTIREFISTEVLRACITSVHEPYFVDMQRDLATLIASIWVLYGSSTSTPRSVMLSLPGMNEQRVSQTETALMSSTSGRQQRALVLDLLEGLRGVSISEQGKILGTREERRKARSAMQQRYMSTAPADMEGQQKTKVNIDDGPDLGGLADMFG</sequence>
<dbReference type="RefSeq" id="XP_040736702.1">
    <property type="nucleotide sequence ID" value="XM_040880980.1"/>
</dbReference>
<dbReference type="PANTHER" id="PTHR11223">
    <property type="entry name" value="EXPORTIN 1/5"/>
    <property type="match status" value="1"/>
</dbReference>
<dbReference type="SUPFAM" id="SSF48371">
    <property type="entry name" value="ARM repeat"/>
    <property type="match status" value="1"/>
</dbReference>
<proteinExistence type="predicted"/>
<feature type="domain" description="Exportin-1/Importin-beta-like" evidence="3">
    <location>
        <begin position="108"/>
        <end position="284"/>
    </location>
</feature>
<organism evidence="5 6">
    <name type="scientific">Talaromyces amestolkiae</name>
    <dbReference type="NCBI Taxonomy" id="1196081"/>
    <lineage>
        <taxon>Eukaryota</taxon>
        <taxon>Fungi</taxon>
        <taxon>Dikarya</taxon>
        <taxon>Ascomycota</taxon>
        <taxon>Pezizomycotina</taxon>
        <taxon>Eurotiomycetes</taxon>
        <taxon>Eurotiomycetidae</taxon>
        <taxon>Eurotiales</taxon>
        <taxon>Trichocomaceae</taxon>
        <taxon>Talaromyces</taxon>
        <taxon>Talaromyces sect. Talaromyces</taxon>
    </lineage>
</organism>
<name>A0A364L8P6_TALAM</name>
<feature type="domain" description="Exportin-5 C-terminal" evidence="4">
    <location>
        <begin position="331"/>
        <end position="1181"/>
    </location>
</feature>
<dbReference type="Pfam" id="PF19273">
    <property type="entry name" value="Exportin-5"/>
    <property type="match status" value="1"/>
</dbReference>
<dbReference type="GO" id="GO:0003723">
    <property type="term" value="F:RNA binding"/>
    <property type="evidence" value="ECO:0007669"/>
    <property type="project" value="TreeGrafter"/>
</dbReference>
<keyword evidence="6" id="KW-1185">Reference proteome</keyword>
<evidence type="ECO:0000256" key="1">
    <source>
        <dbReference type="ARBA" id="ARBA00022694"/>
    </source>
</evidence>
<dbReference type="PANTHER" id="PTHR11223:SF3">
    <property type="entry name" value="EXPORTIN-5"/>
    <property type="match status" value="1"/>
</dbReference>
<dbReference type="GO" id="GO:0006405">
    <property type="term" value="P:RNA export from nucleus"/>
    <property type="evidence" value="ECO:0007669"/>
    <property type="project" value="TreeGrafter"/>
</dbReference>
<accession>A0A364L8P6</accession>
<dbReference type="EMBL" id="MIKG01000018">
    <property type="protein sequence ID" value="RAO72188.1"/>
    <property type="molecule type" value="Genomic_DNA"/>
</dbReference>
<evidence type="ECO:0000256" key="2">
    <source>
        <dbReference type="ARBA" id="ARBA00025147"/>
    </source>
</evidence>
<evidence type="ECO:0000313" key="5">
    <source>
        <dbReference type="EMBL" id="RAO72188.1"/>
    </source>
</evidence>
<dbReference type="InterPro" id="IPR011989">
    <property type="entry name" value="ARM-like"/>
</dbReference>
<dbReference type="AlphaFoldDB" id="A0A364L8P6"/>
<dbReference type="Pfam" id="PF08389">
    <property type="entry name" value="Xpo1"/>
    <property type="match status" value="1"/>
</dbReference>
<dbReference type="GO" id="GO:0042565">
    <property type="term" value="C:RNA nuclear export complex"/>
    <property type="evidence" value="ECO:0007669"/>
    <property type="project" value="TreeGrafter"/>
</dbReference>
<dbReference type="OrthoDB" id="2215036at2759"/>
<protein>
    <submittedName>
        <fullName evidence="5">Uncharacterized protein</fullName>
    </submittedName>
</protein>
<dbReference type="InterPro" id="IPR045478">
    <property type="entry name" value="Exportin-5_C"/>
</dbReference>
<dbReference type="GeneID" id="63797414"/>
<evidence type="ECO:0000313" key="6">
    <source>
        <dbReference type="Proteomes" id="UP000249363"/>
    </source>
</evidence>
<dbReference type="InterPro" id="IPR016024">
    <property type="entry name" value="ARM-type_fold"/>
</dbReference>
<dbReference type="Proteomes" id="UP000249363">
    <property type="component" value="Unassembled WGS sequence"/>
</dbReference>
<dbReference type="GO" id="GO:0005634">
    <property type="term" value="C:nucleus"/>
    <property type="evidence" value="ECO:0007669"/>
    <property type="project" value="TreeGrafter"/>
</dbReference>
<dbReference type="Gene3D" id="1.25.10.10">
    <property type="entry name" value="Leucine-rich Repeat Variant"/>
    <property type="match status" value="1"/>
</dbReference>
<evidence type="ECO:0000259" key="4">
    <source>
        <dbReference type="Pfam" id="PF19273"/>
    </source>
</evidence>
<reference evidence="5 6" key="1">
    <citation type="journal article" date="2017" name="Biotechnol. Biofuels">
        <title>Differential beta-glucosidase expression as a function of carbon source availability in Talaromyces amestolkiae: a genomic and proteomic approach.</title>
        <authorList>
            <person name="de Eugenio L.I."/>
            <person name="Mendez-Liter J.A."/>
            <person name="Nieto-Dominguez M."/>
            <person name="Alonso L."/>
            <person name="Gil-Munoz J."/>
            <person name="Barriuso J."/>
            <person name="Prieto A."/>
            <person name="Martinez M.J."/>
        </authorList>
    </citation>
    <scope>NUCLEOTIDE SEQUENCE [LARGE SCALE GENOMIC DNA]</scope>
    <source>
        <strain evidence="5 6">CIB</strain>
    </source>
</reference>
<comment type="caution">
    <text evidence="5">The sequence shown here is derived from an EMBL/GenBank/DDBJ whole genome shotgun (WGS) entry which is preliminary data.</text>
</comment>